<gene>
    <name evidence="3" type="ORF">BOKJ2_LOCUS798</name>
</gene>
<keyword evidence="2" id="KW-1133">Transmembrane helix</keyword>
<accession>A0A811JRQ5</accession>
<dbReference type="AlphaFoldDB" id="A0A811JRQ5"/>
<dbReference type="OrthoDB" id="5824014at2759"/>
<keyword evidence="2" id="KW-0472">Membrane</keyword>
<organism evidence="3 4">
    <name type="scientific">Bursaphelenchus okinawaensis</name>
    <dbReference type="NCBI Taxonomy" id="465554"/>
    <lineage>
        <taxon>Eukaryota</taxon>
        <taxon>Metazoa</taxon>
        <taxon>Ecdysozoa</taxon>
        <taxon>Nematoda</taxon>
        <taxon>Chromadorea</taxon>
        <taxon>Rhabditida</taxon>
        <taxon>Tylenchina</taxon>
        <taxon>Tylenchomorpha</taxon>
        <taxon>Aphelenchoidea</taxon>
        <taxon>Aphelenchoididae</taxon>
        <taxon>Bursaphelenchus</taxon>
    </lineage>
</organism>
<evidence type="ECO:0000313" key="4">
    <source>
        <dbReference type="Proteomes" id="UP000614601"/>
    </source>
</evidence>
<evidence type="ECO:0000313" key="3">
    <source>
        <dbReference type="EMBL" id="CAD5206114.1"/>
    </source>
</evidence>
<dbReference type="EMBL" id="CAJFDH010000001">
    <property type="protein sequence ID" value="CAD5206114.1"/>
    <property type="molecule type" value="Genomic_DNA"/>
</dbReference>
<reference evidence="3" key="1">
    <citation type="submission" date="2020-09" db="EMBL/GenBank/DDBJ databases">
        <authorList>
            <person name="Kikuchi T."/>
        </authorList>
    </citation>
    <scope>NUCLEOTIDE SEQUENCE</scope>
    <source>
        <strain evidence="3">SH1</strain>
    </source>
</reference>
<keyword evidence="4" id="KW-1185">Reference proteome</keyword>
<feature type="region of interest" description="Disordered" evidence="1">
    <location>
        <begin position="1"/>
        <end position="67"/>
    </location>
</feature>
<keyword evidence="2" id="KW-0812">Transmembrane</keyword>
<feature type="compositionally biased region" description="Pro residues" evidence="1">
    <location>
        <begin position="15"/>
        <end position="36"/>
    </location>
</feature>
<protein>
    <submittedName>
        <fullName evidence="3">Uncharacterized protein</fullName>
    </submittedName>
</protein>
<sequence length="431" mass="49153">MSTSSEEPGVSESTSPPPRPLPPKIPPPPCDDPPPYTSHHVQTSALIQDGTAAPTETRRTNNRARPPGIHRFTALFTKRTLIITLIALIVVLIAGVVLFIMSESAEGYQHETEGIVGTLPVTVSWKLLGEFKEHGQKISFDENSDSIILSMYHPEDHELSSETLSVENYMDGYTYMSSNITDVYEGCQRFTPDIFCCSTSKHSHGHRTDCWNGERDKTVHTSASHYDFSSNWQSLYDDHKLVLVFINNRHAWLDVTTGKIYRIEENRMPRDFASAGFFFNMDNIQEMSELVRSGQEFRICEYERAPTGDYILKSTNCKKTKFTVDFDLRKVKFCTNPIYTAVIQYGHMGEDHDLTWRLRLNFDNSKDIYGTQEVLETAYEQLTIDCNDDTIEVYVVGKYEVNQYTITLPDPSFWGEPTVTESASIKLLFLR</sequence>
<dbReference type="Proteomes" id="UP000614601">
    <property type="component" value="Unassembled WGS sequence"/>
</dbReference>
<dbReference type="Proteomes" id="UP000783686">
    <property type="component" value="Unassembled WGS sequence"/>
</dbReference>
<evidence type="ECO:0000256" key="1">
    <source>
        <dbReference type="SAM" id="MobiDB-lite"/>
    </source>
</evidence>
<feature type="compositionally biased region" description="Polar residues" evidence="1">
    <location>
        <begin position="1"/>
        <end position="14"/>
    </location>
</feature>
<comment type="caution">
    <text evidence="3">The sequence shown here is derived from an EMBL/GenBank/DDBJ whole genome shotgun (WGS) entry which is preliminary data.</text>
</comment>
<feature type="transmembrane region" description="Helical" evidence="2">
    <location>
        <begin position="81"/>
        <end position="101"/>
    </location>
</feature>
<proteinExistence type="predicted"/>
<name>A0A811JRQ5_9BILA</name>
<dbReference type="EMBL" id="CAJFCW020000001">
    <property type="protein sequence ID" value="CAG9080560.1"/>
    <property type="molecule type" value="Genomic_DNA"/>
</dbReference>
<evidence type="ECO:0000256" key="2">
    <source>
        <dbReference type="SAM" id="Phobius"/>
    </source>
</evidence>